<accession>A0A699GF67</accession>
<dbReference type="EMBL" id="BKCJ010000008">
    <property type="protein sequence ID" value="GEU28529.1"/>
    <property type="molecule type" value="Genomic_DNA"/>
</dbReference>
<feature type="region of interest" description="Disordered" evidence="1">
    <location>
        <begin position="498"/>
        <end position="529"/>
    </location>
</feature>
<dbReference type="CDD" id="cd08152">
    <property type="entry name" value="y4iL_like"/>
    <property type="match status" value="1"/>
</dbReference>
<evidence type="ECO:0000256" key="1">
    <source>
        <dbReference type="SAM" id="MobiDB-lite"/>
    </source>
</evidence>
<dbReference type="SUPFAM" id="SSF56634">
    <property type="entry name" value="Heme-dependent catalase-like"/>
    <property type="match status" value="1"/>
</dbReference>
<dbReference type="GO" id="GO:0020037">
    <property type="term" value="F:heme binding"/>
    <property type="evidence" value="ECO:0007669"/>
    <property type="project" value="InterPro"/>
</dbReference>
<name>A0A699GF67_TANCI</name>
<evidence type="ECO:0008006" key="3">
    <source>
        <dbReference type="Google" id="ProtNLM"/>
    </source>
</evidence>
<dbReference type="PANTHER" id="PTHR36195">
    <property type="entry name" value="DOMAIN PROTEIN, PUTATIVE (AFU_ORTHOLOGUE AFUA_5G01990)-RELATED-RELATED"/>
    <property type="match status" value="1"/>
</dbReference>
<reference evidence="2" key="1">
    <citation type="journal article" date="2019" name="Sci. Rep.">
        <title>Draft genome of Tanacetum cinerariifolium, the natural source of mosquito coil.</title>
        <authorList>
            <person name="Yamashiro T."/>
            <person name="Shiraishi A."/>
            <person name="Satake H."/>
            <person name="Nakayama K."/>
        </authorList>
    </citation>
    <scope>NUCLEOTIDE SEQUENCE</scope>
</reference>
<evidence type="ECO:0000313" key="2">
    <source>
        <dbReference type="EMBL" id="GEU28529.1"/>
    </source>
</evidence>
<dbReference type="InterPro" id="IPR020835">
    <property type="entry name" value="Catalase_sf"/>
</dbReference>
<dbReference type="PANTHER" id="PTHR36195:SF4">
    <property type="entry name" value="DOMAIN PROTEIN, PUTATIVE (AFU_ORTHOLOGUE AFUA_5G01990)-RELATED"/>
    <property type="match status" value="1"/>
</dbReference>
<proteinExistence type="predicted"/>
<sequence length="1291" mass="138402">MDFPTRHLKQPLAYDPSYEVPEEDEAQTIAGLQDSMRDIAGTVHKDSGHAPRGVHAKSHGILRGTLRVLDQVPPDYAQGLFAGAGEYPVVMRLSTTPGDLLDDKVSTPRGMAIKVVGVPGERLADSQGDATQDFVMVNGPVFQTATAKKFLANVKLLAATTDKAPGLKKALSAALQGAEKVIEAVGGESSTLISMGGHPETNILGETFFTQVPVLFGRYMAKLQLVPVSPELVMLKDQPVDLDHKPNGLRGAVVDFMTEHAAEWELRVQLATDLDDTPIEDPTVEWTTPWVAVARISAPAQAGWTHGLSVLVDDGMQFNPWHCIAAHRPLGNIMRQGVVALAVTAVTQRRVVEVLSLHAHPQLRRDVVRHAEVHVGRAIHGREIVALHIAQHIQQVGRTVRCRDAGAELAVLVEQGQVVRLGRQAREVGFLGQLLVRGRVRIVHPRDVGDLGIDIRVVGQQPEVAPDAGQEAERRLQVELVAGERAARGIDLAVDHHGGVGQRGAGRRAARDAATATEQHRVGQAQARKHGPFRHALDEGADFLVEGTHRHHGVLGVIPLGLQVERLGADRRQVRIADGHRLHLGVERARWRQVRVLGARQRLAGRKAQHHVLGHGGRDVERRQVIVVAVARAHRFQRAIGINQRKRVHLRARMAHAHVAAQRNREQVVIKIGHQEGGVDFFFHAPVGLVQVIVFRAWHGRAVALDVVDAEEFIEVHCRPRVRHAAAAQALAEAGDLARDGIHGHARRQGQAVAARADFHVGPAVVAARIAGAQRQVIVELVRGRELVGFQRIAGVQVAAHELAVEGAVRFLRRKAEAVRIGDVDAVVNGGDVAVVAEVERVAVGVGRVELHRGALRLVEVGARAAAQEFQLQTVGHVVAAGQHVLLERGRVHVQQTLGADIDRIELAVVPAAVVIEMGVDDRRLRLAVRLRHAASERDRRDVIVVALVVELAAHQVQVQLGLAVRTPLQRPRQPGAFVLGLRAAEARDARREGARAGQGTGDGAAVVVGAAHHVVIRSRVGRARHAEAAVGGSHALDGVVGGILRGRTERRAKAAVVAGAEQLHRLVPFLLRRALGIGARDQRAELAVRGFPAVRVQRRHARIAGLRHRVVHALGAEAEGAVLVAVEQFGCEHGKVEAAATVGAAVDVGRAGGGHALDAVDAHPRKTGVQAAHGDLLAFAAVAARERHARHALQRFGQVGVRKLGNVFGLDHVDDAVAGALGVQCAVQAGAEARDHHHVLFRLGGGVGWRGVLGAGGHGGHHADSAHDGHDGRLERTASVPVIHAIPLIV</sequence>
<protein>
    <recommendedName>
        <fullName evidence="3">Catalase</fullName>
    </recommendedName>
</protein>
<organism evidence="2">
    <name type="scientific">Tanacetum cinerariifolium</name>
    <name type="common">Dalmatian daisy</name>
    <name type="synonym">Chrysanthemum cinerariifolium</name>
    <dbReference type="NCBI Taxonomy" id="118510"/>
    <lineage>
        <taxon>Eukaryota</taxon>
        <taxon>Viridiplantae</taxon>
        <taxon>Streptophyta</taxon>
        <taxon>Embryophyta</taxon>
        <taxon>Tracheophyta</taxon>
        <taxon>Spermatophyta</taxon>
        <taxon>Magnoliopsida</taxon>
        <taxon>eudicotyledons</taxon>
        <taxon>Gunneridae</taxon>
        <taxon>Pentapetalae</taxon>
        <taxon>asterids</taxon>
        <taxon>campanulids</taxon>
        <taxon>Asterales</taxon>
        <taxon>Asteraceae</taxon>
        <taxon>Asteroideae</taxon>
        <taxon>Anthemideae</taxon>
        <taxon>Anthemidinae</taxon>
        <taxon>Tanacetum</taxon>
    </lineage>
</organism>
<dbReference type="Gene3D" id="2.40.180.10">
    <property type="entry name" value="Catalase core domain"/>
    <property type="match status" value="1"/>
</dbReference>
<comment type="caution">
    <text evidence="2">The sequence shown here is derived from an EMBL/GenBank/DDBJ whole genome shotgun (WGS) entry which is preliminary data.</text>
</comment>
<gene>
    <name evidence="2" type="ORF">Tci_000507</name>
</gene>